<keyword evidence="3 6" id="KW-0812">Transmembrane</keyword>
<accession>A0A6M8EHL8</accession>
<dbReference type="InterPro" id="IPR002797">
    <property type="entry name" value="Polysacc_synth"/>
</dbReference>
<feature type="transmembrane region" description="Helical" evidence="6">
    <location>
        <begin position="372"/>
        <end position="391"/>
    </location>
</feature>
<feature type="transmembrane region" description="Helical" evidence="6">
    <location>
        <begin position="181"/>
        <end position="203"/>
    </location>
</feature>
<evidence type="ECO:0000313" key="8">
    <source>
        <dbReference type="Proteomes" id="UP000503483"/>
    </source>
</evidence>
<dbReference type="RefSeq" id="WP_172127577.1">
    <property type="nucleotide sequence ID" value="NZ_CP042652.1"/>
</dbReference>
<feature type="transmembrane region" description="Helical" evidence="6">
    <location>
        <begin position="93"/>
        <end position="120"/>
    </location>
</feature>
<organism evidence="7 8">
    <name type="scientific">Arcobacter acticola</name>
    <dbReference type="NCBI Taxonomy" id="1849015"/>
    <lineage>
        <taxon>Bacteria</taxon>
        <taxon>Pseudomonadati</taxon>
        <taxon>Campylobacterota</taxon>
        <taxon>Epsilonproteobacteria</taxon>
        <taxon>Campylobacterales</taxon>
        <taxon>Arcobacteraceae</taxon>
        <taxon>Arcobacter</taxon>
    </lineage>
</organism>
<feature type="transmembrane region" description="Helical" evidence="6">
    <location>
        <begin position="298"/>
        <end position="316"/>
    </location>
</feature>
<evidence type="ECO:0000256" key="1">
    <source>
        <dbReference type="ARBA" id="ARBA00004651"/>
    </source>
</evidence>
<evidence type="ECO:0000313" key="7">
    <source>
        <dbReference type="EMBL" id="QKE29652.1"/>
    </source>
</evidence>
<evidence type="ECO:0000256" key="4">
    <source>
        <dbReference type="ARBA" id="ARBA00022989"/>
    </source>
</evidence>
<feature type="transmembrane region" description="Helical" evidence="6">
    <location>
        <begin position="397"/>
        <end position="415"/>
    </location>
</feature>
<dbReference type="Pfam" id="PF01943">
    <property type="entry name" value="Polysacc_synt"/>
    <property type="match status" value="1"/>
</dbReference>
<keyword evidence="5 6" id="KW-0472">Membrane</keyword>
<dbReference type="GO" id="GO:0005886">
    <property type="term" value="C:plasma membrane"/>
    <property type="evidence" value="ECO:0007669"/>
    <property type="project" value="UniProtKB-SubCell"/>
</dbReference>
<protein>
    <submittedName>
        <fullName evidence="7">Putative flippase</fullName>
    </submittedName>
</protein>
<dbReference type="InterPro" id="IPR050833">
    <property type="entry name" value="Poly_Biosynth_Transport"/>
</dbReference>
<evidence type="ECO:0000256" key="2">
    <source>
        <dbReference type="ARBA" id="ARBA00022475"/>
    </source>
</evidence>
<evidence type="ECO:0000256" key="3">
    <source>
        <dbReference type="ARBA" id="ARBA00022692"/>
    </source>
</evidence>
<sequence length="422" mass="49273">MIKKIINQSKSKENKQLLSNFFSLSILQGANYLLPLLTFPYLVRVIGVEYFGLLAFATATVTYFQIITDYGFNLSATKEISIHRDNKEKLIEIFSSVMTIKFLLMFISFFLLSIMIFVFEKFNKEALVYFFTFGTVIGQVLFPLWFFQGIEKMKYITYLNIISKAIFTISIFIFIKEESDYYLVPILTSIGFILVGVYSLIILKKEFNITFRFQSSITIKYYLTEGWHIFLSRIYVNLYTTTNLILLGLFTNNTIVGYYSIAEKIVFAIGGLFEPATQTLYPYLVRKSRESIHQFKKMLINIASIYLIISFSLTFISEYFKEEIVHLITGEYNPEVISLLAIFLIRLVTYPFGGLFSNSLIIMNKKKDFLKVMNYTVLINFLIIPVSIYFWSENGLIISFIFVHIIHVSLLFYFMQRKTNEL</sequence>
<dbReference type="KEGG" id="paco:AACT_2569"/>
<evidence type="ECO:0000256" key="5">
    <source>
        <dbReference type="ARBA" id="ARBA00023136"/>
    </source>
</evidence>
<keyword evidence="8" id="KW-1185">Reference proteome</keyword>
<dbReference type="PANTHER" id="PTHR30250:SF11">
    <property type="entry name" value="O-ANTIGEN TRANSPORTER-RELATED"/>
    <property type="match status" value="1"/>
</dbReference>
<feature type="transmembrane region" description="Helical" evidence="6">
    <location>
        <begin position="126"/>
        <end position="146"/>
    </location>
</feature>
<comment type="subcellular location">
    <subcellularLocation>
        <location evidence="1">Cell membrane</location>
        <topology evidence="1">Multi-pass membrane protein</topology>
    </subcellularLocation>
</comment>
<dbReference type="PANTHER" id="PTHR30250">
    <property type="entry name" value="PST FAMILY PREDICTED COLANIC ACID TRANSPORTER"/>
    <property type="match status" value="1"/>
</dbReference>
<feature type="transmembrane region" description="Helical" evidence="6">
    <location>
        <begin position="158"/>
        <end position="175"/>
    </location>
</feature>
<name>A0A6M8EHL8_9BACT</name>
<feature type="transmembrane region" description="Helical" evidence="6">
    <location>
        <begin position="50"/>
        <end position="72"/>
    </location>
</feature>
<feature type="transmembrane region" description="Helical" evidence="6">
    <location>
        <begin position="21"/>
        <end position="44"/>
    </location>
</feature>
<keyword evidence="2" id="KW-1003">Cell membrane</keyword>
<dbReference type="EMBL" id="CP042652">
    <property type="protein sequence ID" value="QKE29652.1"/>
    <property type="molecule type" value="Genomic_DNA"/>
</dbReference>
<dbReference type="CDD" id="cd13128">
    <property type="entry name" value="MATE_Wzx_like"/>
    <property type="match status" value="1"/>
</dbReference>
<evidence type="ECO:0000256" key="6">
    <source>
        <dbReference type="SAM" id="Phobius"/>
    </source>
</evidence>
<proteinExistence type="predicted"/>
<dbReference type="AlphaFoldDB" id="A0A6M8EHL8"/>
<gene>
    <name evidence="7" type="ORF">AACT_2569</name>
</gene>
<keyword evidence="4 6" id="KW-1133">Transmembrane helix</keyword>
<reference evidence="7 8" key="1">
    <citation type="submission" date="2019-08" db="EMBL/GenBank/DDBJ databases">
        <title>Complete genome sequence of Arcobacter acticola.</title>
        <authorList>
            <person name="Miller W."/>
        </authorList>
    </citation>
    <scope>NUCLEOTIDE SEQUENCE [LARGE SCALE GENOMIC DNA]</scope>
    <source>
        <strain evidence="7 8">KCTC 52212</strain>
    </source>
</reference>
<dbReference type="Proteomes" id="UP000503483">
    <property type="component" value="Chromosome"/>
</dbReference>
<feature type="transmembrane region" description="Helical" evidence="6">
    <location>
        <begin position="336"/>
        <end position="360"/>
    </location>
</feature>